<dbReference type="eggNOG" id="COG1134">
    <property type="taxonomic scope" value="Bacteria"/>
</dbReference>
<dbReference type="AlphaFoldDB" id="C9RBN0"/>
<name>C9RBN0_AMMDK</name>
<dbReference type="KEGG" id="adg:Adeg_0507"/>
<dbReference type="STRING" id="429009.Adeg_0507"/>
<sequence>MSTAAIEVKNLWKKFRIYYDRALTLKERLLFWGRQKYEDFWALKDINLTKLREGCPRTAF</sequence>
<dbReference type="HOGENOM" id="CLU_2930925_0_0_9"/>
<dbReference type="Proteomes" id="UP000002620">
    <property type="component" value="Chromosome"/>
</dbReference>
<organism evidence="1 2">
    <name type="scientific">Ammonifex degensii (strain DSM 10501 / KC4)</name>
    <dbReference type="NCBI Taxonomy" id="429009"/>
    <lineage>
        <taxon>Bacteria</taxon>
        <taxon>Bacillati</taxon>
        <taxon>Bacillota</taxon>
        <taxon>Clostridia</taxon>
        <taxon>Thermoanaerobacterales</taxon>
        <taxon>Thermoanaerobacteraceae</taxon>
        <taxon>Ammonifex</taxon>
    </lineage>
</organism>
<accession>C9RBN0</accession>
<protein>
    <submittedName>
        <fullName evidence="1">Uncharacterized protein</fullName>
    </submittedName>
</protein>
<keyword evidence="2" id="KW-1185">Reference proteome</keyword>
<gene>
    <name evidence="1" type="ordered locus">Adeg_0507</name>
</gene>
<dbReference type="OrthoDB" id="9778870at2"/>
<evidence type="ECO:0000313" key="2">
    <source>
        <dbReference type="Proteomes" id="UP000002620"/>
    </source>
</evidence>
<reference evidence="1 2" key="1">
    <citation type="submission" date="2009-10" db="EMBL/GenBank/DDBJ databases">
        <title>Complete sequence of chromosome of Ammonifex degensii KC4.</title>
        <authorList>
            <consortium name="US DOE Joint Genome Institute"/>
            <person name="Kerfeld C."/>
            <person name="Goodner B."/>
            <person name="Huber H."/>
            <person name="Stetter K."/>
            <person name="Lucas S."/>
            <person name="Copeland A."/>
            <person name="Lapidus A."/>
            <person name="Glavina del Rio T."/>
            <person name="Dalin E."/>
            <person name="Tice H."/>
            <person name="Bruce D."/>
            <person name="Goodwin L."/>
            <person name="Pitluck S."/>
            <person name="Saunders E."/>
            <person name="Brettin T."/>
            <person name="Detter J.C."/>
            <person name="Han C."/>
            <person name="Larimer F."/>
            <person name="Land M."/>
            <person name="Hauser L."/>
            <person name="Kyrpides N."/>
            <person name="Ovchinnikova G."/>
            <person name="Richardson P."/>
        </authorList>
    </citation>
    <scope>NUCLEOTIDE SEQUENCE [LARGE SCALE GENOMIC DNA]</scope>
    <source>
        <strain evidence="2">DSM 10501 / KC4</strain>
    </source>
</reference>
<dbReference type="RefSeq" id="WP_015738535.1">
    <property type="nucleotide sequence ID" value="NC_013385.1"/>
</dbReference>
<proteinExistence type="predicted"/>
<evidence type="ECO:0000313" key="1">
    <source>
        <dbReference type="EMBL" id="ACX51657.1"/>
    </source>
</evidence>
<dbReference type="EMBL" id="CP001785">
    <property type="protein sequence ID" value="ACX51657.1"/>
    <property type="molecule type" value="Genomic_DNA"/>
</dbReference>